<evidence type="ECO:0000256" key="1">
    <source>
        <dbReference type="SAM" id="MobiDB-lite"/>
    </source>
</evidence>
<accession>A0ABD3EVS2</accession>
<protein>
    <submittedName>
        <fullName evidence="2">Uncharacterized protein</fullName>
    </submittedName>
</protein>
<dbReference type="EMBL" id="JBIMZQ010000065">
    <property type="protein sequence ID" value="KAL3657371.1"/>
    <property type="molecule type" value="Genomic_DNA"/>
</dbReference>
<feature type="compositionally biased region" description="Basic residues" evidence="1">
    <location>
        <begin position="1"/>
        <end position="12"/>
    </location>
</feature>
<organism evidence="2 3">
    <name type="scientific">Phytophthora oleae</name>
    <dbReference type="NCBI Taxonomy" id="2107226"/>
    <lineage>
        <taxon>Eukaryota</taxon>
        <taxon>Sar</taxon>
        <taxon>Stramenopiles</taxon>
        <taxon>Oomycota</taxon>
        <taxon>Peronosporomycetes</taxon>
        <taxon>Peronosporales</taxon>
        <taxon>Peronosporaceae</taxon>
        <taxon>Phytophthora</taxon>
    </lineage>
</organism>
<evidence type="ECO:0000313" key="2">
    <source>
        <dbReference type="EMBL" id="KAL3657371.1"/>
    </source>
</evidence>
<sequence length="196" mass="21354">MAKKKTGKKKSKKMTDAALMDSGSVHGDEESGELDASAQVNGSNASDPHFLPVNAAKLTQSLIGLSDKQRQVLEKELDLTDEDSLLVLRFNPNWQGQVAVATVCDAIAAFEQCTSRQRGHRWIFHFDHYQDLLPCKTAIRLAHPEAFAVSPDAVTTAVAAGAVRANLQTEPLAYGVVINKIAVHQDDAGTFDFFYL</sequence>
<feature type="region of interest" description="Disordered" evidence="1">
    <location>
        <begin position="1"/>
        <end position="47"/>
    </location>
</feature>
<proteinExistence type="predicted"/>
<comment type="caution">
    <text evidence="2">The sequence shown here is derived from an EMBL/GenBank/DDBJ whole genome shotgun (WGS) entry which is preliminary data.</text>
</comment>
<reference evidence="2 3" key="1">
    <citation type="submission" date="2024-09" db="EMBL/GenBank/DDBJ databases">
        <title>Genome sequencing and assembly of Phytophthora oleae, isolate VK10A, causative agent of rot of olive drupes.</title>
        <authorList>
            <person name="Conti Taguali S."/>
            <person name="Riolo M."/>
            <person name="La Spada F."/>
            <person name="Cacciola S.O."/>
            <person name="Dionisio G."/>
        </authorList>
    </citation>
    <scope>NUCLEOTIDE SEQUENCE [LARGE SCALE GENOMIC DNA]</scope>
    <source>
        <strain evidence="2 3">VK10A</strain>
    </source>
</reference>
<dbReference type="AlphaFoldDB" id="A0ABD3EVS2"/>
<gene>
    <name evidence="2" type="ORF">V7S43_017690</name>
</gene>
<name>A0ABD3EVS2_9STRA</name>
<dbReference type="Proteomes" id="UP001632037">
    <property type="component" value="Unassembled WGS sequence"/>
</dbReference>
<keyword evidence="3" id="KW-1185">Reference proteome</keyword>
<evidence type="ECO:0000313" key="3">
    <source>
        <dbReference type="Proteomes" id="UP001632037"/>
    </source>
</evidence>